<comment type="subcellular location">
    <subcellularLocation>
        <location evidence="1">Cell envelope</location>
    </subcellularLocation>
</comment>
<dbReference type="EMBL" id="FPBD01000003">
    <property type="protein sequence ID" value="SFT84251.1"/>
    <property type="molecule type" value="Genomic_DNA"/>
</dbReference>
<evidence type="ECO:0000259" key="4">
    <source>
        <dbReference type="Pfam" id="PF25917"/>
    </source>
</evidence>
<dbReference type="Pfam" id="PF25876">
    <property type="entry name" value="HH_MFP_RND"/>
    <property type="match status" value="1"/>
</dbReference>
<dbReference type="Pfam" id="PF25944">
    <property type="entry name" value="Beta-barrel_RND"/>
    <property type="match status" value="1"/>
</dbReference>
<gene>
    <name evidence="7" type="ORF">SAMN05444141_103819</name>
</gene>
<dbReference type="GO" id="GO:0030313">
    <property type="term" value="C:cell envelope"/>
    <property type="evidence" value="ECO:0007669"/>
    <property type="project" value="UniProtKB-SubCell"/>
</dbReference>
<dbReference type="InterPro" id="IPR006143">
    <property type="entry name" value="RND_pump_MFP"/>
</dbReference>
<reference evidence="8" key="1">
    <citation type="submission" date="2016-10" db="EMBL/GenBank/DDBJ databases">
        <authorList>
            <person name="Varghese N."/>
            <person name="Submissions S."/>
        </authorList>
    </citation>
    <scope>NUCLEOTIDE SEQUENCE [LARGE SCALE GENOMIC DNA]</scope>
    <source>
        <strain evidence="8">DSM 17465</strain>
    </source>
</reference>
<dbReference type="Gene3D" id="2.40.420.20">
    <property type="match status" value="1"/>
</dbReference>
<proteinExistence type="inferred from homology"/>
<feature type="domain" description="Multidrug resistance protein MdtA-like C-terminal permuted SH3" evidence="6">
    <location>
        <begin position="311"/>
        <end position="371"/>
    </location>
</feature>
<dbReference type="RefSeq" id="WP_208608942.1">
    <property type="nucleotide sequence ID" value="NZ_FPBD01000003.1"/>
</dbReference>
<evidence type="ECO:0000259" key="3">
    <source>
        <dbReference type="Pfam" id="PF25876"/>
    </source>
</evidence>
<dbReference type="Pfam" id="PF25917">
    <property type="entry name" value="BSH_RND"/>
    <property type="match status" value="1"/>
</dbReference>
<evidence type="ECO:0000259" key="6">
    <source>
        <dbReference type="Pfam" id="PF25967"/>
    </source>
</evidence>
<dbReference type="InterPro" id="IPR058627">
    <property type="entry name" value="MdtA-like_C"/>
</dbReference>
<evidence type="ECO:0000256" key="2">
    <source>
        <dbReference type="ARBA" id="ARBA00009477"/>
    </source>
</evidence>
<dbReference type="Gene3D" id="1.10.287.470">
    <property type="entry name" value="Helix hairpin bin"/>
    <property type="match status" value="1"/>
</dbReference>
<dbReference type="Pfam" id="PF25967">
    <property type="entry name" value="RND-MFP_C"/>
    <property type="match status" value="1"/>
</dbReference>
<name>A0A1I7BAY0_9HYPH</name>
<comment type="similarity">
    <text evidence="2">Belongs to the membrane fusion protein (MFP) (TC 8.A.1) family.</text>
</comment>
<dbReference type="GO" id="GO:0005886">
    <property type="term" value="C:plasma membrane"/>
    <property type="evidence" value="ECO:0007669"/>
    <property type="project" value="TreeGrafter"/>
</dbReference>
<dbReference type="GO" id="GO:0046677">
    <property type="term" value="P:response to antibiotic"/>
    <property type="evidence" value="ECO:0007669"/>
    <property type="project" value="TreeGrafter"/>
</dbReference>
<dbReference type="InterPro" id="IPR058624">
    <property type="entry name" value="MdtA-like_HH"/>
</dbReference>
<accession>A0A1I7BAY0</accession>
<dbReference type="PANTHER" id="PTHR30158">
    <property type="entry name" value="ACRA/E-RELATED COMPONENT OF DRUG EFFLUX TRANSPORTER"/>
    <property type="match status" value="1"/>
</dbReference>
<evidence type="ECO:0000256" key="1">
    <source>
        <dbReference type="ARBA" id="ARBA00004196"/>
    </source>
</evidence>
<protein>
    <submittedName>
        <fullName evidence="7">Membrane fusion protein, multidrug efflux system</fullName>
    </submittedName>
</protein>
<dbReference type="Proteomes" id="UP000183371">
    <property type="component" value="Unassembled WGS sequence"/>
</dbReference>
<dbReference type="GO" id="GO:0015562">
    <property type="term" value="F:efflux transmembrane transporter activity"/>
    <property type="evidence" value="ECO:0007669"/>
    <property type="project" value="InterPro"/>
</dbReference>
<feature type="domain" description="Multidrug resistance protein MdtA-like beta-barrel" evidence="5">
    <location>
        <begin position="222"/>
        <end position="301"/>
    </location>
</feature>
<dbReference type="Gene3D" id="2.40.30.170">
    <property type="match status" value="1"/>
</dbReference>
<evidence type="ECO:0000259" key="5">
    <source>
        <dbReference type="Pfam" id="PF25944"/>
    </source>
</evidence>
<dbReference type="AlphaFoldDB" id="A0A1I7BAY0"/>
<organism evidence="7 8">
    <name type="scientific">Pseudovibrio denitrificans</name>
    <dbReference type="NCBI Taxonomy" id="258256"/>
    <lineage>
        <taxon>Bacteria</taxon>
        <taxon>Pseudomonadati</taxon>
        <taxon>Pseudomonadota</taxon>
        <taxon>Alphaproteobacteria</taxon>
        <taxon>Hyphomicrobiales</taxon>
        <taxon>Stappiaceae</taxon>
        <taxon>Pseudovibrio</taxon>
    </lineage>
</organism>
<dbReference type="Gene3D" id="2.40.50.100">
    <property type="match status" value="1"/>
</dbReference>
<keyword evidence="8" id="KW-1185">Reference proteome</keyword>
<evidence type="ECO:0000313" key="8">
    <source>
        <dbReference type="Proteomes" id="UP000183371"/>
    </source>
</evidence>
<dbReference type="NCBIfam" id="TIGR01730">
    <property type="entry name" value="RND_mfp"/>
    <property type="match status" value="1"/>
</dbReference>
<evidence type="ECO:0000313" key="7">
    <source>
        <dbReference type="EMBL" id="SFT84251.1"/>
    </source>
</evidence>
<feature type="domain" description="Multidrug resistance protein MdtA-like alpha-helical hairpin" evidence="3">
    <location>
        <begin position="118"/>
        <end position="186"/>
    </location>
</feature>
<dbReference type="SUPFAM" id="SSF111369">
    <property type="entry name" value="HlyD-like secretion proteins"/>
    <property type="match status" value="1"/>
</dbReference>
<sequence>MKNKIEFPAGRNGSLISSARKVAASFLVASLGSFLISGVVNAQEAAPPPPGVLVEPARKEVIEEERVFAGRTEAISQVALIARVGGFLEPLEFKEGQTVKQGDLLYVIQQEPYEFAVEQSQANLESAQAKVDLAKVDFDRKEQLVNRDTISVSELDTARANLKEANATLALRQADLKLSELDLSYTEIRAPLDGQIGTSAFKEGAYVNANSGTLATITSLDPIRVAFPVPQALILQAQRADNLETDNILIRIRLSDGKFYQHDGKLDFLEAEANPGTDTVTAYAVFGNPDHVLFDHQLVDVVANAKDAAPVLVVSQSALLLDQEGPYVLKVNKEDVVEQQRITVVDQINGLVIVGSGLEEGDLVITSGIQKVRPGIKVNAQLAGQ</sequence>
<feature type="domain" description="Multidrug resistance protein MdtA-like barrel-sandwich hybrid" evidence="4">
    <location>
        <begin position="77"/>
        <end position="214"/>
    </location>
</feature>
<dbReference type="InterPro" id="IPR058626">
    <property type="entry name" value="MdtA-like_b-barrel"/>
</dbReference>
<dbReference type="InterPro" id="IPR058625">
    <property type="entry name" value="MdtA-like_BSH"/>
</dbReference>